<feature type="region of interest" description="Disordered" evidence="1">
    <location>
        <begin position="505"/>
        <end position="571"/>
    </location>
</feature>
<feature type="region of interest" description="Disordered" evidence="1">
    <location>
        <begin position="431"/>
        <end position="488"/>
    </location>
</feature>
<dbReference type="SUPFAM" id="SSF53098">
    <property type="entry name" value="Ribonuclease H-like"/>
    <property type="match status" value="1"/>
</dbReference>
<evidence type="ECO:0000256" key="1">
    <source>
        <dbReference type="SAM" id="MobiDB-lite"/>
    </source>
</evidence>
<proteinExistence type="predicted"/>
<feature type="compositionally biased region" description="Basic and acidic residues" evidence="1">
    <location>
        <begin position="515"/>
        <end position="524"/>
    </location>
</feature>
<feature type="region of interest" description="Disordered" evidence="1">
    <location>
        <begin position="1261"/>
        <end position="1281"/>
    </location>
</feature>
<feature type="compositionally biased region" description="Acidic residues" evidence="1">
    <location>
        <begin position="30"/>
        <end position="44"/>
    </location>
</feature>
<sequence>MRRPRKVTPAVPAPAAATDSPADAASASKEDEEFGGFDSSDGEEPSGTAPPSPASSDDEGDGKKTAKPLARSKNTSDEVSVIEKSVIDAEPHLSKDSDGLDSVPRQDRVERKALMVVLRDVICVPLSVAAAMLNNGIKSSDDFRLLTKEDINDLCMRLKMGSMHTKRILVFAKWMHHAPNSVDVAKEFTASVLRFEMMTRAAASYDNVTTTAAKAEKSATSLLPEPFDGSQKKWLTFRYGFEAWAGASGSTFTACIAHHSDRYSKADPTGPHTSPRDVSDLFALSPVVNITRNATIFYTLMSLTSAGDAWGLVEPHEHTKDGRSAWISLCAFYEGTSQVGLTTEQARATVMESVYTGLSKQFSFTKYVARHISANNALLRNKEGYSDAQKTNFFLKGITDPALLPYKATAEARLDDWNFNRVVNYMRTSATKLSSKDRSDSRNVRQTKTTGRATGNQRGNDNKRRGSSNRPSNKGAEKPSRPHKHVLPPELWEALTPAIRESILSAKRSIAPPGREAKRAKSSDTDNSSSTVESYSQLPSSKKPIRKHTCEDHVQVDSSTPETLLRDAPTDISPHVTTKKVTFGAGVLFGRYANRVSLNRMVRSGSHFDQAPWRKSDFRLNDATLVRIRQNRSRGTKTPTNYGEAVIDTGADTVCVGAGYSVLSYTGRSVSLRGFHDDGETFERIPVVTAATAYDYDDGTTVILIFHEALNLGPTQTTSLINLNQIRHAGHQTDDIPKFLSQGKSLHGIETLDGDYIPFELKGRASLLYSRVPTQHELDNCQHIDLTCDQPWDPNSKDWEENEAKYTRHDRSRRACYTDSVPVDILPDWPPLPVSPGSVVPDFHNRVMNPRDIVREIKYATIGASISSPRVLDVDRDKLRRILGHVPMEVVERTLTATTQLAERTGEMPLHRRYKTKFEQLRYRRLKCTLYSDTFKSSIKSSRGHTHTQGFVCGDSYFIYHYLMKAESAADQGLAEFIHNIGIPAQLHTDNAKVETLSKWKKLTSSHWIKTTVTEPYSPWQNRCEHEFGAARIHTRLVLETTKCPEQLWDYALAYVIFVRNHTARKALAWITPITAMTGDTHDISEILVFEFFEPVQYFDNPDVKFPQNKAKVGRWLGIATNVGQALCYHILTDKGTVITRSTVTPLQNLDSSALQTALATFDATIREIYQPSDFALGNKIKAPAFRRDEAMKVARRSDDPGDGNTRNRHVLYDLNEGDDHIQLDPGLTVDDFFENDSPDQDPTSLIIGTDVLLTSGAVQRQGRVTKRDRDGTPVPNDDPGNFVVEFDDGTEEVHGYQALLDAVYKQVDDDGNEWYTFDDIVDHQKRPRGGRGRTRGWFLRVKWANGEFTWEPLTSLKESNPYPVAKYAADHDLLSEHAFSYWAPTVLKKADRWIRAAKTRKKKNRYKYGIEVPRNVPHAYELDKQNGNHLWRDAIRKEMDTLESMKTFTIKDKGERAPSDYKRIPMWIIFDVKMDFRRKARLVAGGHVTDPPDEDTYSSVASRESVRLGFLLASLNNLDLVSVDIGNAYVNADCREKVFSIAGPEFGEHEGKVVLIAKALYGLKSSGAAWHSHLAQNLRFLGFVSSKADPDMWFRKAQRLDKTEYYEYIISYVDDLTIVSADTKAILKALENIPYTLKGGSAPRTFLGATTGVHTFNDGTKAWYMSAKQYLTNAILNIEQTLGEKLPSSSRIVTPLPHGYHPELDTSGYLTDDRTNYYMSLIGILLWTSELGRIDITQEVGLMSRFNARPRIGHYNAVLRMFGYLKRHLNSKLVCDPHTRDFSHINFVNPSWKEQYPDAQEELPPDMPPPLGRAVQVSVFVDAAHADCHVTRRSTTGILAFINGTPIRWYSKRQNTVEASTYGSEFVAMRIASEMIITLRYNLRVLGIPIDGPANVFCDNMSVVTSATIPSSVLKKKHNAISYHKVRESIASGAMRIAHEPTGSNLADTLTKCLPGPQHKFLVRHILY</sequence>
<dbReference type="Gene3D" id="3.30.420.10">
    <property type="entry name" value="Ribonuclease H-like superfamily/Ribonuclease H"/>
    <property type="match status" value="1"/>
</dbReference>
<feature type="compositionally biased region" description="Low complexity" evidence="1">
    <location>
        <begin position="7"/>
        <end position="27"/>
    </location>
</feature>
<dbReference type="PANTHER" id="PTHR11439">
    <property type="entry name" value="GAG-POL-RELATED RETROTRANSPOSON"/>
    <property type="match status" value="1"/>
</dbReference>
<reference evidence="3" key="1">
    <citation type="submission" date="2008-01" db="EMBL/GenBank/DDBJ databases">
        <title>Pirate Transposons in Diatom Genomes.</title>
        <authorList>
            <person name="Maumus F."/>
            <person name="Allen A."/>
            <person name="Bowler C."/>
        </authorList>
    </citation>
    <scope>NUCLEOTIDE SEQUENCE</scope>
</reference>
<dbReference type="EMBL" id="EU432481">
    <property type="protein sequence ID" value="ACA60881.1"/>
    <property type="molecule type" value="Genomic_DNA"/>
</dbReference>
<dbReference type="CDD" id="cd09272">
    <property type="entry name" value="RNase_HI_RT_Ty1"/>
    <property type="match status" value="1"/>
</dbReference>
<dbReference type="GO" id="GO:0003676">
    <property type="term" value="F:nucleic acid binding"/>
    <property type="evidence" value="ECO:0007669"/>
    <property type="project" value="InterPro"/>
</dbReference>
<dbReference type="InterPro" id="IPR013103">
    <property type="entry name" value="RVT_2"/>
</dbReference>
<protein>
    <submittedName>
        <fullName evidence="3">Gag-pol polyprotein</fullName>
    </submittedName>
</protein>
<feature type="region of interest" description="Disordered" evidence="1">
    <location>
        <begin position="1"/>
        <end position="104"/>
    </location>
</feature>
<name>B1PJ21_PHATR</name>
<dbReference type="PANTHER" id="PTHR11439:SF467">
    <property type="entry name" value="INTEGRASE CATALYTIC DOMAIN-CONTAINING PROTEIN"/>
    <property type="match status" value="1"/>
</dbReference>
<dbReference type="Pfam" id="PF07727">
    <property type="entry name" value="RVT_2"/>
    <property type="match status" value="1"/>
</dbReference>
<feature type="compositionally biased region" description="Basic and acidic residues" evidence="1">
    <location>
        <begin position="434"/>
        <end position="443"/>
    </location>
</feature>
<dbReference type="InterPro" id="IPR036397">
    <property type="entry name" value="RNaseH_sf"/>
</dbReference>
<feature type="compositionally biased region" description="Basic and acidic residues" evidence="1">
    <location>
        <begin position="85"/>
        <end position="104"/>
    </location>
</feature>
<evidence type="ECO:0000259" key="2">
    <source>
        <dbReference type="Pfam" id="PF07727"/>
    </source>
</evidence>
<accession>B1PJ21</accession>
<feature type="compositionally biased region" description="Polar residues" evidence="1">
    <location>
        <begin position="444"/>
        <end position="459"/>
    </location>
</feature>
<feature type="compositionally biased region" description="Polar residues" evidence="1">
    <location>
        <begin position="525"/>
        <end position="540"/>
    </location>
</feature>
<dbReference type="InterPro" id="IPR012337">
    <property type="entry name" value="RNaseH-like_sf"/>
</dbReference>
<organism evidence="3">
    <name type="scientific">Phaeodactylum tricornutum</name>
    <name type="common">Diatom</name>
    <dbReference type="NCBI Taxonomy" id="2850"/>
    <lineage>
        <taxon>Eukaryota</taxon>
        <taxon>Sar</taxon>
        <taxon>Stramenopiles</taxon>
        <taxon>Ochrophyta</taxon>
        <taxon>Bacillariophyta</taxon>
        <taxon>Bacillariophyceae</taxon>
        <taxon>Bacillariophycidae</taxon>
        <taxon>Naviculales</taxon>
        <taxon>Phaeodactylaceae</taxon>
        <taxon>Phaeodactylum</taxon>
    </lineage>
</organism>
<evidence type="ECO:0000313" key="3">
    <source>
        <dbReference type="EMBL" id="ACA60881.1"/>
    </source>
</evidence>
<feature type="domain" description="Reverse transcriptase Ty1/copia-type" evidence="2">
    <location>
        <begin position="1458"/>
        <end position="1629"/>
    </location>
</feature>